<evidence type="ECO:0000313" key="2">
    <source>
        <dbReference type="EMBL" id="GLK53050.1"/>
    </source>
</evidence>
<gene>
    <name evidence="2" type="ORF">GCM10017621_25580</name>
</gene>
<name>A0A9W6MNW9_9PROT</name>
<organism evidence="2 3">
    <name type="scientific">Maricaulis virginensis</name>
    <dbReference type="NCBI Taxonomy" id="144022"/>
    <lineage>
        <taxon>Bacteria</taxon>
        <taxon>Pseudomonadati</taxon>
        <taxon>Pseudomonadota</taxon>
        <taxon>Alphaproteobacteria</taxon>
        <taxon>Maricaulales</taxon>
        <taxon>Maricaulaceae</taxon>
        <taxon>Maricaulis</taxon>
    </lineage>
</organism>
<dbReference type="InterPro" id="IPR050570">
    <property type="entry name" value="Cell_wall_metabolism_enzyme"/>
</dbReference>
<proteinExistence type="predicted"/>
<evidence type="ECO:0000313" key="3">
    <source>
        <dbReference type="Proteomes" id="UP001143486"/>
    </source>
</evidence>
<dbReference type="Gene3D" id="2.70.70.10">
    <property type="entry name" value="Glucose Permease (Domain IIA)"/>
    <property type="match status" value="1"/>
</dbReference>
<reference evidence="2" key="1">
    <citation type="journal article" date="2014" name="Int. J. Syst. Evol. Microbiol.">
        <title>Complete genome sequence of Corynebacterium casei LMG S-19264T (=DSM 44701T), isolated from a smear-ripened cheese.</title>
        <authorList>
            <consortium name="US DOE Joint Genome Institute (JGI-PGF)"/>
            <person name="Walter F."/>
            <person name="Albersmeier A."/>
            <person name="Kalinowski J."/>
            <person name="Ruckert C."/>
        </authorList>
    </citation>
    <scope>NUCLEOTIDE SEQUENCE</scope>
    <source>
        <strain evidence="2">VKM B-1513</strain>
    </source>
</reference>
<dbReference type="Pfam" id="PF01551">
    <property type="entry name" value="Peptidase_M23"/>
    <property type="match status" value="1"/>
</dbReference>
<reference evidence="2" key="2">
    <citation type="submission" date="2023-01" db="EMBL/GenBank/DDBJ databases">
        <authorList>
            <person name="Sun Q."/>
            <person name="Evtushenko L."/>
        </authorList>
    </citation>
    <scope>NUCLEOTIDE SEQUENCE</scope>
    <source>
        <strain evidence="2">VKM B-1513</strain>
    </source>
</reference>
<keyword evidence="3" id="KW-1185">Reference proteome</keyword>
<accession>A0A9W6MNW9</accession>
<dbReference type="GO" id="GO:0004222">
    <property type="term" value="F:metalloendopeptidase activity"/>
    <property type="evidence" value="ECO:0007669"/>
    <property type="project" value="TreeGrafter"/>
</dbReference>
<dbReference type="Proteomes" id="UP001143486">
    <property type="component" value="Unassembled WGS sequence"/>
</dbReference>
<dbReference type="PANTHER" id="PTHR21666">
    <property type="entry name" value="PEPTIDASE-RELATED"/>
    <property type="match status" value="1"/>
</dbReference>
<dbReference type="InterPro" id="IPR011055">
    <property type="entry name" value="Dup_hybrid_motif"/>
</dbReference>
<dbReference type="InterPro" id="IPR016047">
    <property type="entry name" value="M23ase_b-sheet_dom"/>
</dbReference>
<dbReference type="PANTHER" id="PTHR21666:SF285">
    <property type="entry name" value="M23 FAMILY METALLOPEPTIDASE"/>
    <property type="match status" value="1"/>
</dbReference>
<dbReference type="RefSeq" id="WP_271187408.1">
    <property type="nucleotide sequence ID" value="NZ_BSFE01000007.1"/>
</dbReference>
<comment type="caution">
    <text evidence="2">The sequence shown here is derived from an EMBL/GenBank/DDBJ whole genome shotgun (WGS) entry which is preliminary data.</text>
</comment>
<sequence>MIGAVLALALQAGGAGPAADPIADFIEDNAASVREMRIAAAPASFCSGTFREGSFLVCRFLPDARVEFGDMDVRADTDGYVVLAIPRQAPDEMPLRITYTRTDGVPGEIAERVTIAQREYDLQQVNGVPQATVTPDPSTLPRRQREYAQKQDAFNSVWDGTGFLDGFIPPAEGITTGVYGSARVYNNGHEGSPHWGLDWANDVGTPVHAPAGGLVTLAEPDMYYEGGLIFIDHGQGLVSAFLHLSGVDVQAGDIVEQGQLIGRMGAGGRATGSHLDWRVKLRNSFYADPATLLDLDPRALDD</sequence>
<dbReference type="CDD" id="cd12797">
    <property type="entry name" value="M23_peptidase"/>
    <property type="match status" value="1"/>
</dbReference>
<feature type="domain" description="M23ase beta-sheet core" evidence="1">
    <location>
        <begin position="193"/>
        <end position="281"/>
    </location>
</feature>
<protein>
    <recommendedName>
        <fullName evidence="1">M23ase beta-sheet core domain-containing protein</fullName>
    </recommendedName>
</protein>
<dbReference type="EMBL" id="BSFE01000007">
    <property type="protein sequence ID" value="GLK53050.1"/>
    <property type="molecule type" value="Genomic_DNA"/>
</dbReference>
<evidence type="ECO:0000259" key="1">
    <source>
        <dbReference type="Pfam" id="PF01551"/>
    </source>
</evidence>
<dbReference type="AlphaFoldDB" id="A0A9W6MNW9"/>
<dbReference type="SUPFAM" id="SSF51261">
    <property type="entry name" value="Duplicated hybrid motif"/>
    <property type="match status" value="1"/>
</dbReference>